<dbReference type="CDD" id="cd00555">
    <property type="entry name" value="Maf"/>
    <property type="match status" value="1"/>
</dbReference>
<dbReference type="GO" id="GO:0009117">
    <property type="term" value="P:nucleotide metabolic process"/>
    <property type="evidence" value="ECO:0007669"/>
    <property type="project" value="UniProtKB-KW"/>
</dbReference>
<protein>
    <recommendedName>
        <fullName evidence="4">dTTP/UTP pyrophosphatase</fullName>
        <shortName evidence="4">dTTPase/UTPase</shortName>
        <ecNumber evidence="4">3.6.1.9</ecNumber>
    </recommendedName>
    <alternativeName>
        <fullName evidence="4">Nucleoside triphosphate pyrophosphatase</fullName>
    </alternativeName>
    <alternativeName>
        <fullName evidence="4">Nucleotide pyrophosphatase</fullName>
        <shortName evidence="4">Nucleotide PPase</shortName>
    </alternativeName>
</protein>
<dbReference type="Proteomes" id="UP000601768">
    <property type="component" value="Unassembled WGS sequence"/>
</dbReference>
<dbReference type="GO" id="GO:0005737">
    <property type="term" value="C:cytoplasm"/>
    <property type="evidence" value="ECO:0007669"/>
    <property type="project" value="UniProtKB-SubCell"/>
</dbReference>
<feature type="site" description="Important for substrate specificity" evidence="4">
    <location>
        <position position="10"/>
    </location>
</feature>
<reference evidence="5" key="2">
    <citation type="submission" date="2020-08" db="EMBL/GenBank/DDBJ databases">
        <authorList>
            <person name="Lai Q."/>
        </authorList>
    </citation>
    <scope>NUCLEOTIDE SEQUENCE</scope>
    <source>
        <strain evidence="5">S27-2</strain>
    </source>
</reference>
<dbReference type="RefSeq" id="WP_186506593.1">
    <property type="nucleotide sequence ID" value="NZ_JACNEP010000006.1"/>
</dbReference>
<comment type="subcellular location">
    <subcellularLocation>
        <location evidence="4">Cytoplasm</location>
    </subcellularLocation>
</comment>
<evidence type="ECO:0000313" key="5">
    <source>
        <dbReference type="EMBL" id="MBC3766121.1"/>
    </source>
</evidence>
<comment type="caution">
    <text evidence="4">Lacks conserved residue(s) required for the propagation of feature annotation.</text>
</comment>
<dbReference type="InterPro" id="IPR003697">
    <property type="entry name" value="Maf-like"/>
</dbReference>
<comment type="cofactor">
    <cofactor evidence="1 4">
        <name>a divalent metal cation</name>
        <dbReference type="ChEBI" id="CHEBI:60240"/>
    </cofactor>
</comment>
<organism evidence="5 6">
    <name type="scientific">Neptunicella marina</name>
    <dbReference type="NCBI Taxonomy" id="2125989"/>
    <lineage>
        <taxon>Bacteria</taxon>
        <taxon>Pseudomonadati</taxon>
        <taxon>Pseudomonadota</taxon>
        <taxon>Gammaproteobacteria</taxon>
        <taxon>Alteromonadales</taxon>
        <taxon>Alteromonadaceae</taxon>
        <taxon>Neptunicella</taxon>
    </lineage>
</organism>
<comment type="catalytic activity">
    <reaction evidence="4">
        <text>UTP + H2O = UMP + diphosphate + H(+)</text>
        <dbReference type="Rhea" id="RHEA:29395"/>
        <dbReference type="ChEBI" id="CHEBI:15377"/>
        <dbReference type="ChEBI" id="CHEBI:15378"/>
        <dbReference type="ChEBI" id="CHEBI:33019"/>
        <dbReference type="ChEBI" id="CHEBI:46398"/>
        <dbReference type="ChEBI" id="CHEBI:57865"/>
        <dbReference type="EC" id="3.6.1.9"/>
    </reaction>
</comment>
<comment type="function">
    <text evidence="4">Nucleoside triphosphate pyrophosphatase that hydrolyzes dTTP and UTP. May have a dual role in cell division arrest and in preventing the incorporation of modified nucleotides into cellular nucleic acids.</text>
</comment>
<dbReference type="PIRSF" id="PIRSF006305">
    <property type="entry name" value="Maf"/>
    <property type="match status" value="1"/>
</dbReference>
<dbReference type="GO" id="GO:0047429">
    <property type="term" value="F:nucleoside triphosphate diphosphatase activity"/>
    <property type="evidence" value="ECO:0007669"/>
    <property type="project" value="UniProtKB-EC"/>
</dbReference>
<reference evidence="5" key="1">
    <citation type="journal article" date="2018" name="Int. J. Syst. Evol. Microbiol.">
        <title>Neptunicella marina gen. nov., sp. nov., isolated from surface seawater.</title>
        <authorList>
            <person name="Liu X."/>
            <person name="Lai Q."/>
            <person name="Du Y."/>
            <person name="Zhang X."/>
            <person name="Liu Z."/>
            <person name="Sun F."/>
            <person name="Shao Z."/>
        </authorList>
    </citation>
    <scope>NUCLEOTIDE SEQUENCE</scope>
    <source>
        <strain evidence="5">S27-2</strain>
    </source>
</reference>
<name>A0A8J6IV10_9ALTE</name>
<dbReference type="Gene3D" id="3.90.950.10">
    <property type="match status" value="1"/>
</dbReference>
<comment type="caution">
    <text evidence="5">The sequence shown here is derived from an EMBL/GenBank/DDBJ whole genome shotgun (WGS) entry which is preliminary data.</text>
</comment>
<evidence type="ECO:0000256" key="4">
    <source>
        <dbReference type="HAMAP-Rule" id="MF_00528"/>
    </source>
</evidence>
<dbReference type="NCBIfam" id="TIGR00172">
    <property type="entry name" value="maf"/>
    <property type="match status" value="1"/>
</dbReference>
<keyword evidence="3 4" id="KW-0546">Nucleotide metabolism</keyword>
<keyword evidence="2 4" id="KW-0378">Hydrolase</keyword>
<dbReference type="Pfam" id="PF02545">
    <property type="entry name" value="Maf"/>
    <property type="match status" value="1"/>
</dbReference>
<comment type="catalytic activity">
    <reaction evidence="4">
        <text>dTTP + H2O = dTMP + diphosphate + H(+)</text>
        <dbReference type="Rhea" id="RHEA:28534"/>
        <dbReference type="ChEBI" id="CHEBI:15377"/>
        <dbReference type="ChEBI" id="CHEBI:15378"/>
        <dbReference type="ChEBI" id="CHEBI:33019"/>
        <dbReference type="ChEBI" id="CHEBI:37568"/>
        <dbReference type="ChEBI" id="CHEBI:63528"/>
        <dbReference type="EC" id="3.6.1.9"/>
    </reaction>
</comment>
<feature type="site" description="Important for substrate specificity" evidence="4">
    <location>
        <position position="153"/>
    </location>
</feature>
<proteinExistence type="inferred from homology"/>
<dbReference type="HAMAP" id="MF_00528">
    <property type="entry name" value="Maf"/>
    <property type="match status" value="1"/>
</dbReference>
<dbReference type="InterPro" id="IPR029001">
    <property type="entry name" value="ITPase-like_fam"/>
</dbReference>
<dbReference type="EC" id="3.6.1.9" evidence="4"/>
<evidence type="ECO:0000313" key="6">
    <source>
        <dbReference type="Proteomes" id="UP000601768"/>
    </source>
</evidence>
<evidence type="ECO:0000256" key="1">
    <source>
        <dbReference type="ARBA" id="ARBA00001968"/>
    </source>
</evidence>
<dbReference type="SUPFAM" id="SSF52972">
    <property type="entry name" value="ITPase-like"/>
    <property type="match status" value="1"/>
</dbReference>
<evidence type="ECO:0000256" key="3">
    <source>
        <dbReference type="ARBA" id="ARBA00023080"/>
    </source>
</evidence>
<sequence length="192" mass="21480">MIYLASQSPRRKALLQQLGVTFEQFSADIDETPEDAELPANYVSRMATEKAQKGWLLLPETDAAIVIAADTSVIHNQQILGKPANQQEFNQMLHALSDNSHEVLTAVSLKTPEQQKTVLVSSQVTFCELTQQQIDWYWQTQEPLDKAGGYAIQGLAAQFITHMQGSYSAVVGLPLFETAQLLQWAKVELYER</sequence>
<dbReference type="EMBL" id="JACNEP010000006">
    <property type="protein sequence ID" value="MBC3766121.1"/>
    <property type="molecule type" value="Genomic_DNA"/>
</dbReference>
<feature type="site" description="Important for substrate specificity" evidence="4">
    <location>
        <position position="71"/>
    </location>
</feature>
<accession>A0A8J6IV10</accession>
<evidence type="ECO:0000256" key="2">
    <source>
        <dbReference type="ARBA" id="ARBA00022801"/>
    </source>
</evidence>
<feature type="active site" description="Proton acceptor" evidence="4">
    <location>
        <position position="70"/>
    </location>
</feature>
<comment type="similarity">
    <text evidence="4">Belongs to the Maf family. YhdE subfamily.</text>
</comment>
<gene>
    <name evidence="5" type="primary">maf</name>
    <name evidence="5" type="ORF">H8B19_09530</name>
</gene>
<keyword evidence="6" id="KW-1185">Reference proteome</keyword>
<dbReference type="PANTHER" id="PTHR43213:SF5">
    <property type="entry name" value="BIFUNCTIONAL DTTP_UTP PYROPHOSPHATASE_METHYLTRANSFERASE PROTEIN-RELATED"/>
    <property type="match status" value="1"/>
</dbReference>
<dbReference type="AlphaFoldDB" id="A0A8J6IV10"/>
<keyword evidence="4" id="KW-0963">Cytoplasm</keyword>
<dbReference type="PANTHER" id="PTHR43213">
    <property type="entry name" value="BIFUNCTIONAL DTTP/UTP PYROPHOSPHATASE/METHYLTRANSFERASE PROTEIN-RELATED"/>
    <property type="match status" value="1"/>
</dbReference>